<sequence length="157" mass="17382">MATLFTLFGSCEIGLSANALSAQMSKATGGRRRQLDWYGTGQLVWRCVDGAGKLAGEVSSRLRVYTDLACLARMEKDAEFHHVWTDLAIMFDQFSETAAIIRSDGTVLAVRHGHVTWLSDLSHRLSDPAEWIAFAAARYAVPSENIVHQNEIQNTLL</sequence>
<dbReference type="EMBL" id="JYFE01000048">
    <property type="protein sequence ID" value="KIT15574.1"/>
    <property type="molecule type" value="Genomic_DNA"/>
</dbReference>
<evidence type="ECO:0000313" key="2">
    <source>
        <dbReference type="Proteomes" id="UP000032232"/>
    </source>
</evidence>
<gene>
    <name evidence="1" type="ORF">jaqu_26710</name>
</gene>
<comment type="caution">
    <text evidence="1">The sequence shown here is derived from an EMBL/GenBank/DDBJ whole genome shotgun (WGS) entry which is preliminary data.</text>
</comment>
<name>A0A0D1ECW6_9RHOB</name>
<keyword evidence="2" id="KW-1185">Reference proteome</keyword>
<dbReference type="RefSeq" id="WP_141134370.1">
    <property type="nucleotide sequence ID" value="NZ_FZPF01000009.1"/>
</dbReference>
<evidence type="ECO:0000313" key="1">
    <source>
        <dbReference type="EMBL" id="KIT15574.1"/>
    </source>
</evidence>
<dbReference type="AlphaFoldDB" id="A0A0D1ECW6"/>
<dbReference type="STRING" id="935700.jaqu_26710"/>
<accession>A0A0D1ECW6</accession>
<dbReference type="PATRIC" id="fig|935700.4.peg.2761"/>
<reference evidence="1 2" key="1">
    <citation type="submission" date="2015-02" db="EMBL/GenBank/DDBJ databases">
        <title>Genome Sequence of Jannaschia aquimarina DSM28248, a member of the Roseobacter clade.</title>
        <authorList>
            <person name="Voget S."/>
            <person name="Daniel R."/>
        </authorList>
    </citation>
    <scope>NUCLEOTIDE SEQUENCE [LARGE SCALE GENOMIC DNA]</scope>
    <source>
        <strain evidence="1 2">GSW-M26</strain>
    </source>
</reference>
<protein>
    <submittedName>
        <fullName evidence="1">Uncharacterized protein</fullName>
    </submittedName>
</protein>
<proteinExistence type="predicted"/>
<dbReference type="Proteomes" id="UP000032232">
    <property type="component" value="Unassembled WGS sequence"/>
</dbReference>
<organism evidence="1 2">
    <name type="scientific">Jannaschia aquimarina</name>
    <dbReference type="NCBI Taxonomy" id="935700"/>
    <lineage>
        <taxon>Bacteria</taxon>
        <taxon>Pseudomonadati</taxon>
        <taxon>Pseudomonadota</taxon>
        <taxon>Alphaproteobacteria</taxon>
        <taxon>Rhodobacterales</taxon>
        <taxon>Roseobacteraceae</taxon>
        <taxon>Jannaschia</taxon>
    </lineage>
</organism>